<dbReference type="PANTHER" id="PTHR43434">
    <property type="entry name" value="PHOSPHOGLYCOLATE PHOSPHATASE"/>
    <property type="match status" value="1"/>
</dbReference>
<dbReference type="EMBL" id="JAGFNY010000046">
    <property type="protein sequence ID" value="MBW7571054.1"/>
    <property type="molecule type" value="Genomic_DNA"/>
</dbReference>
<dbReference type="SFLD" id="SFLDS00003">
    <property type="entry name" value="Haloacid_Dehalogenase"/>
    <property type="match status" value="1"/>
</dbReference>
<dbReference type="Pfam" id="PF13419">
    <property type="entry name" value="HAD_2"/>
    <property type="match status" value="1"/>
</dbReference>
<dbReference type="SUPFAM" id="SSF56784">
    <property type="entry name" value="HAD-like"/>
    <property type="match status" value="1"/>
</dbReference>
<dbReference type="Pfam" id="PF00293">
    <property type="entry name" value="NUDIX"/>
    <property type="match status" value="1"/>
</dbReference>
<sequence>MKKKYSHVVFDLDGTVYDTEFAYTTALYTVLKKYRPDTEETFESLKRFMSYTAKKTQSELGFDGYDPKVLSKQWCSVVLENVHTIKPYDGVLGIIKYLKEQGIRLGIVTSRAKTFADTKIDAISPCPNELVPYFDVVISADDVVQPKPSAEPLLKYMEITGAERKDILFIGDTQSDIDCAKSAGVDFGIALWGSHLKYSARCAHFFANPWDIVGAVFYEDNCSYQWLKWAKEIQAIGQIGLAYCTNIFDIERFERLREIASSMVAYMLHQKIDDVYSTLCMDKGYITPKLDTRAAVFDEKGRILLVKENRSNKWSLPGGWCDEDETIYSNIIKEVREEAGMIVYPYRLVAILDKSKWNVFRSVQPFHILAAFCLCRIGEGSFTKNSETLERRFFSLDEIPVSELRTGTTTIEQIKMCFDAYSNKDFAPVID</sequence>
<dbReference type="NCBIfam" id="TIGR01549">
    <property type="entry name" value="HAD-SF-IA-v1"/>
    <property type="match status" value="1"/>
</dbReference>
<dbReference type="InterPro" id="IPR015797">
    <property type="entry name" value="NUDIX_hydrolase-like_dom_sf"/>
</dbReference>
<dbReference type="Pfam" id="PF12535">
    <property type="entry name" value="Nudix_N"/>
    <property type="match status" value="1"/>
</dbReference>
<dbReference type="SUPFAM" id="SSF55811">
    <property type="entry name" value="Nudix"/>
    <property type="match status" value="1"/>
</dbReference>
<keyword evidence="6" id="KW-0378">Hydrolase</keyword>
<proteinExistence type="inferred from homology"/>
<evidence type="ECO:0000256" key="2">
    <source>
        <dbReference type="ARBA" id="ARBA00004818"/>
    </source>
</evidence>
<evidence type="ECO:0000313" key="6">
    <source>
        <dbReference type="EMBL" id="MBW7571054.1"/>
    </source>
</evidence>
<keyword evidence="7" id="KW-1185">Reference proteome</keyword>
<dbReference type="InterPro" id="IPR059176">
    <property type="entry name" value="UDP-X_N"/>
</dbReference>
<organism evidence="6 7">
    <name type="scientific">Succinivibrio faecicola</name>
    <dbReference type="NCBI Taxonomy" id="2820300"/>
    <lineage>
        <taxon>Bacteria</taxon>
        <taxon>Pseudomonadati</taxon>
        <taxon>Pseudomonadota</taxon>
        <taxon>Gammaproteobacteria</taxon>
        <taxon>Aeromonadales</taxon>
        <taxon>Succinivibrionaceae</taxon>
        <taxon>Succinivibrio</taxon>
    </lineage>
</organism>
<feature type="domain" description="Nudix hydrolase" evidence="5">
    <location>
        <begin position="287"/>
        <end position="417"/>
    </location>
</feature>
<evidence type="ECO:0000256" key="3">
    <source>
        <dbReference type="ARBA" id="ARBA00006171"/>
    </source>
</evidence>
<dbReference type="EC" id="3.1.3.18" evidence="4"/>
<evidence type="ECO:0000259" key="5">
    <source>
        <dbReference type="PROSITE" id="PS51462"/>
    </source>
</evidence>
<dbReference type="Gene3D" id="3.90.79.10">
    <property type="entry name" value="Nucleoside Triphosphate Pyrophosphohydrolase"/>
    <property type="match status" value="1"/>
</dbReference>
<protein>
    <recommendedName>
        <fullName evidence="4">phosphoglycolate phosphatase</fullName>
        <ecNumber evidence="4">3.1.3.18</ecNumber>
    </recommendedName>
</protein>
<dbReference type="InterPro" id="IPR023214">
    <property type="entry name" value="HAD_sf"/>
</dbReference>
<dbReference type="InterPro" id="IPR023198">
    <property type="entry name" value="PGP-like_dom2"/>
</dbReference>
<dbReference type="InterPro" id="IPR041492">
    <property type="entry name" value="HAD_2"/>
</dbReference>
<evidence type="ECO:0000313" key="7">
    <source>
        <dbReference type="Proteomes" id="UP000731465"/>
    </source>
</evidence>
<comment type="catalytic activity">
    <reaction evidence="1">
        <text>2-phosphoglycolate + H2O = glycolate + phosphate</text>
        <dbReference type="Rhea" id="RHEA:14369"/>
        <dbReference type="ChEBI" id="CHEBI:15377"/>
        <dbReference type="ChEBI" id="CHEBI:29805"/>
        <dbReference type="ChEBI" id="CHEBI:43474"/>
        <dbReference type="ChEBI" id="CHEBI:58033"/>
        <dbReference type="EC" id="3.1.3.18"/>
    </reaction>
</comment>
<reference evidence="6 7" key="1">
    <citation type="submission" date="2021-03" db="EMBL/GenBank/DDBJ databases">
        <title>Succinivibrio sp. nov. isolated from feces of cow.</title>
        <authorList>
            <person name="Choi J.-Y."/>
        </authorList>
    </citation>
    <scope>NUCLEOTIDE SEQUENCE [LARGE SCALE GENOMIC DNA]</scope>
    <source>
        <strain evidence="6 7">AGMB01872</strain>
    </source>
</reference>
<evidence type="ECO:0000256" key="4">
    <source>
        <dbReference type="ARBA" id="ARBA00013078"/>
    </source>
</evidence>
<comment type="pathway">
    <text evidence="2">Organic acid metabolism; glycolate biosynthesis; glycolate from 2-phosphoglycolate: step 1/1.</text>
</comment>
<dbReference type="Gene3D" id="1.10.150.240">
    <property type="entry name" value="Putative phosphatase, domain 2"/>
    <property type="match status" value="1"/>
</dbReference>
<dbReference type="InterPro" id="IPR000086">
    <property type="entry name" value="NUDIX_hydrolase_dom"/>
</dbReference>
<dbReference type="InterPro" id="IPR036412">
    <property type="entry name" value="HAD-like_sf"/>
</dbReference>
<comment type="caution">
    <text evidence="6">The sequence shown here is derived from an EMBL/GenBank/DDBJ whole genome shotgun (WGS) entry which is preliminary data.</text>
</comment>
<dbReference type="PROSITE" id="PS51462">
    <property type="entry name" value="NUDIX"/>
    <property type="match status" value="1"/>
</dbReference>
<dbReference type="PANTHER" id="PTHR43434:SF1">
    <property type="entry name" value="PHOSPHOGLYCOLATE PHOSPHATASE"/>
    <property type="match status" value="1"/>
</dbReference>
<dbReference type="InterPro" id="IPR050155">
    <property type="entry name" value="HAD-like_hydrolase_sf"/>
</dbReference>
<evidence type="ECO:0000256" key="1">
    <source>
        <dbReference type="ARBA" id="ARBA00000830"/>
    </source>
</evidence>
<comment type="similarity">
    <text evidence="3">Belongs to the HAD-like hydrolase superfamily. CbbY/CbbZ/Gph/YieH family.</text>
</comment>
<dbReference type="RefSeq" id="WP_219938277.1">
    <property type="nucleotide sequence ID" value="NZ_JAGFNY010000046.1"/>
</dbReference>
<name>A0ABS7DIE8_9GAMM</name>
<dbReference type="Gene3D" id="6.10.250.1120">
    <property type="match status" value="1"/>
</dbReference>
<dbReference type="Gene3D" id="3.40.50.1000">
    <property type="entry name" value="HAD superfamily/HAD-like"/>
    <property type="match status" value="1"/>
</dbReference>
<dbReference type="GO" id="GO:0016787">
    <property type="term" value="F:hydrolase activity"/>
    <property type="evidence" value="ECO:0007669"/>
    <property type="project" value="UniProtKB-KW"/>
</dbReference>
<accession>A0ABS7DIE8</accession>
<dbReference type="SFLD" id="SFLDG01129">
    <property type="entry name" value="C1.5:_HAD__Beta-PGM__Phosphata"/>
    <property type="match status" value="1"/>
</dbReference>
<dbReference type="Proteomes" id="UP000731465">
    <property type="component" value="Unassembled WGS sequence"/>
</dbReference>
<gene>
    <name evidence="6" type="ORF">J5V48_09130</name>
</gene>
<dbReference type="PRINTS" id="PR00413">
    <property type="entry name" value="HADHALOGNASE"/>
</dbReference>
<dbReference type="InterPro" id="IPR006439">
    <property type="entry name" value="HAD-SF_hydro_IA"/>
</dbReference>